<keyword evidence="3" id="KW-1185">Reference proteome</keyword>
<feature type="compositionally biased region" description="Polar residues" evidence="1">
    <location>
        <begin position="33"/>
        <end position="42"/>
    </location>
</feature>
<feature type="compositionally biased region" description="Basic and acidic residues" evidence="1">
    <location>
        <begin position="45"/>
        <end position="64"/>
    </location>
</feature>
<reference evidence="2" key="1">
    <citation type="submission" date="2023-07" db="EMBL/GenBank/DDBJ databases">
        <authorList>
            <consortium name="CYATHOMIX"/>
        </authorList>
    </citation>
    <scope>NUCLEOTIDE SEQUENCE</scope>
    <source>
        <strain evidence="2">N/A</strain>
    </source>
</reference>
<proteinExistence type="predicted"/>
<evidence type="ECO:0000256" key="1">
    <source>
        <dbReference type="SAM" id="MobiDB-lite"/>
    </source>
</evidence>
<gene>
    <name evidence="2" type="ORF">CYNAS_LOCUS93</name>
</gene>
<comment type="caution">
    <text evidence="2">The sequence shown here is derived from an EMBL/GenBank/DDBJ whole genome shotgun (WGS) entry which is preliminary data.</text>
</comment>
<accession>A0AA36DJ69</accession>
<feature type="compositionally biased region" description="Basic and acidic residues" evidence="1">
    <location>
        <begin position="12"/>
        <end position="26"/>
    </location>
</feature>
<name>A0AA36DJ69_CYLNA</name>
<feature type="region of interest" description="Disordered" evidence="1">
    <location>
        <begin position="1"/>
        <end position="101"/>
    </location>
</feature>
<organism evidence="2 3">
    <name type="scientific">Cylicocyclus nassatus</name>
    <name type="common">Nematode worm</name>
    <dbReference type="NCBI Taxonomy" id="53992"/>
    <lineage>
        <taxon>Eukaryota</taxon>
        <taxon>Metazoa</taxon>
        <taxon>Ecdysozoa</taxon>
        <taxon>Nematoda</taxon>
        <taxon>Chromadorea</taxon>
        <taxon>Rhabditida</taxon>
        <taxon>Rhabditina</taxon>
        <taxon>Rhabditomorpha</taxon>
        <taxon>Strongyloidea</taxon>
        <taxon>Strongylidae</taxon>
        <taxon>Cylicocyclus</taxon>
    </lineage>
</organism>
<evidence type="ECO:0000313" key="3">
    <source>
        <dbReference type="Proteomes" id="UP001176961"/>
    </source>
</evidence>
<protein>
    <submittedName>
        <fullName evidence="2">Uncharacterized protein</fullName>
    </submittedName>
</protein>
<sequence>MCVRRKTAVSTDTKKNVKKESMDSPKKVVPLSPTANMPSGGTQEFLKKKQKDKEKETETEEKTSSSKRQVGGELVYSHSKHGASVSDPSKRKAKRPMIEVRSARDPEYKTIQLDASEWESVKLYKRSEINLEEFLKQENNVLQRTQ</sequence>
<evidence type="ECO:0000313" key="2">
    <source>
        <dbReference type="EMBL" id="CAJ0588110.1"/>
    </source>
</evidence>
<dbReference type="Proteomes" id="UP001176961">
    <property type="component" value="Unassembled WGS sequence"/>
</dbReference>
<dbReference type="AlphaFoldDB" id="A0AA36DJ69"/>
<dbReference type="EMBL" id="CATQJL010000001">
    <property type="protein sequence ID" value="CAJ0588110.1"/>
    <property type="molecule type" value="Genomic_DNA"/>
</dbReference>